<keyword evidence="1" id="KW-0479">Metal-binding</keyword>
<dbReference type="SUPFAM" id="SSF53927">
    <property type="entry name" value="Cytidine deaminase-like"/>
    <property type="match status" value="1"/>
</dbReference>
<reference evidence="4 5" key="1">
    <citation type="submission" date="2021-03" db="EMBL/GenBank/DDBJ databases">
        <title>Genomic Encyclopedia of Type Strains, Phase IV (KMG-IV): sequencing the most valuable type-strain genomes for metagenomic binning, comparative biology and taxonomic classification.</title>
        <authorList>
            <person name="Goeker M."/>
        </authorList>
    </citation>
    <scope>NUCLEOTIDE SEQUENCE [LARGE SCALE GENOMIC DNA]</scope>
    <source>
        <strain evidence="4 5">DSM 25790</strain>
    </source>
</reference>
<dbReference type="Proteomes" id="UP001519294">
    <property type="component" value="Unassembled WGS sequence"/>
</dbReference>
<proteinExistence type="predicted"/>
<dbReference type="PROSITE" id="PS51747">
    <property type="entry name" value="CYT_DCMP_DEAMINASES_2"/>
    <property type="match status" value="1"/>
</dbReference>
<evidence type="ECO:0000256" key="1">
    <source>
        <dbReference type="ARBA" id="ARBA00022723"/>
    </source>
</evidence>
<organism evidence="4 5">
    <name type="scientific">Virgibacillus alimentarius</name>
    <dbReference type="NCBI Taxonomy" id="698769"/>
    <lineage>
        <taxon>Bacteria</taxon>
        <taxon>Bacillati</taxon>
        <taxon>Bacillota</taxon>
        <taxon>Bacilli</taxon>
        <taxon>Bacillales</taxon>
        <taxon>Bacillaceae</taxon>
        <taxon>Virgibacillus</taxon>
    </lineage>
</organism>
<evidence type="ECO:0000313" key="4">
    <source>
        <dbReference type="EMBL" id="MBP2257226.1"/>
    </source>
</evidence>
<dbReference type="RefSeq" id="WP_226370905.1">
    <property type="nucleotide sequence ID" value="NZ_JAGIKX010000006.1"/>
</dbReference>
<dbReference type="PANTHER" id="PTHR11079:SF161">
    <property type="entry name" value="CMP_DCMP-TYPE DEAMINASE DOMAIN-CONTAINING PROTEIN"/>
    <property type="match status" value="1"/>
</dbReference>
<name>A0ABS4S6U5_9BACI</name>
<gene>
    <name evidence="4" type="ORF">J2Z81_001174</name>
</gene>
<dbReference type="Gene3D" id="3.40.140.10">
    <property type="entry name" value="Cytidine Deaminase, domain 2"/>
    <property type="match status" value="1"/>
</dbReference>
<dbReference type="CDD" id="cd01285">
    <property type="entry name" value="nucleoside_deaminase"/>
    <property type="match status" value="1"/>
</dbReference>
<dbReference type="InterPro" id="IPR016193">
    <property type="entry name" value="Cytidine_deaminase-like"/>
</dbReference>
<accession>A0ABS4S6U5</accession>
<dbReference type="PANTHER" id="PTHR11079">
    <property type="entry name" value="CYTOSINE DEAMINASE FAMILY MEMBER"/>
    <property type="match status" value="1"/>
</dbReference>
<dbReference type="InterPro" id="IPR016192">
    <property type="entry name" value="APOBEC/CMP_deaminase_Zn-bd"/>
</dbReference>
<feature type="domain" description="CMP/dCMP-type deaminase" evidence="3">
    <location>
        <begin position="1"/>
        <end position="112"/>
    </location>
</feature>
<dbReference type="EMBL" id="JAGIKX010000006">
    <property type="protein sequence ID" value="MBP2257226.1"/>
    <property type="molecule type" value="Genomic_DNA"/>
</dbReference>
<comment type="caution">
    <text evidence="4">The sequence shown here is derived from an EMBL/GenBank/DDBJ whole genome shotgun (WGS) entry which is preliminary data.</text>
</comment>
<evidence type="ECO:0000313" key="5">
    <source>
        <dbReference type="Proteomes" id="UP001519294"/>
    </source>
</evidence>
<keyword evidence="5" id="KW-1185">Reference proteome</keyword>
<keyword evidence="2" id="KW-0862">Zinc</keyword>
<sequence length="148" mass="16854">MDKFMERAVQLAFDNVQDGGQPFGAVLMKDNEIFTEGVNELHKTHDVSGHAELLAIRRAQRKLKTDDLSAYTMYASGEPCPMCLTAMYFAGIEIVYYCASIEQAAQSGLGKSAMIYKELQRERLERSIKMEHMPLKDGQEDPMKLWRK</sequence>
<protein>
    <submittedName>
        <fullName evidence="4">tRNA(Arg) A34 adenosine deaminase TadA</fullName>
    </submittedName>
</protein>
<dbReference type="PROSITE" id="PS00903">
    <property type="entry name" value="CYT_DCMP_DEAMINASES_1"/>
    <property type="match status" value="1"/>
</dbReference>
<dbReference type="InterPro" id="IPR002125">
    <property type="entry name" value="CMP_dCMP_dom"/>
</dbReference>
<evidence type="ECO:0000259" key="3">
    <source>
        <dbReference type="PROSITE" id="PS51747"/>
    </source>
</evidence>
<dbReference type="Pfam" id="PF00383">
    <property type="entry name" value="dCMP_cyt_deam_1"/>
    <property type="match status" value="1"/>
</dbReference>
<evidence type="ECO:0000256" key="2">
    <source>
        <dbReference type="ARBA" id="ARBA00022833"/>
    </source>
</evidence>